<keyword evidence="11 15" id="KW-0819">tRNA processing</keyword>
<evidence type="ECO:0000256" key="12">
    <source>
        <dbReference type="ARBA" id="ARBA00029736"/>
    </source>
</evidence>
<dbReference type="EMBL" id="LBWP01000008">
    <property type="protein sequence ID" value="KKR11398.1"/>
    <property type="molecule type" value="Genomic_DNA"/>
</dbReference>
<evidence type="ECO:0000259" key="18">
    <source>
        <dbReference type="Pfam" id="PF01746"/>
    </source>
</evidence>
<dbReference type="PATRIC" id="fig|1618550.3.peg.594"/>
<feature type="domain" description="tRNA methyltransferase TRMD/TRM10-type" evidence="18">
    <location>
        <begin position="1"/>
        <end position="234"/>
    </location>
</feature>
<sequence length="236" mass="26746">MKIDILTLFPSMFEGPFDTSMLKKTKDNGLVEINIHNLRDWASDKHKTVDDRPFGGGKGMVLRVDVVHRAISNLQIPISKKKPKVILLSPQGKVFNQKKAVELSRLNHIIFIAGHYEGFDERISQHLVDEEISIGDYILTGGEIPAMVLVDSIVRLIPGVLKEEVTTHESFSQIENGKLKIENLLDHPSYTRPEKYLGWEVPKVLLGGNHKEIEIWRKKASLAKTKKVRPDLLESK</sequence>
<dbReference type="GO" id="GO:0005829">
    <property type="term" value="C:cytosol"/>
    <property type="evidence" value="ECO:0007669"/>
    <property type="project" value="TreeGrafter"/>
</dbReference>
<evidence type="ECO:0000256" key="14">
    <source>
        <dbReference type="ARBA" id="ARBA00047783"/>
    </source>
</evidence>
<dbReference type="STRING" id="1618550.UT39_C0008G0031"/>
<comment type="caution">
    <text evidence="19">The sequence shown here is derived from an EMBL/GenBank/DDBJ whole genome shotgun (WGS) entry which is preliminary data.</text>
</comment>
<evidence type="ECO:0000313" key="20">
    <source>
        <dbReference type="Proteomes" id="UP000034246"/>
    </source>
</evidence>
<reference evidence="19 20" key="1">
    <citation type="journal article" date="2015" name="Nature">
        <title>rRNA introns, odd ribosomes, and small enigmatic genomes across a large radiation of phyla.</title>
        <authorList>
            <person name="Brown C.T."/>
            <person name="Hug L.A."/>
            <person name="Thomas B.C."/>
            <person name="Sharon I."/>
            <person name="Castelle C.J."/>
            <person name="Singh A."/>
            <person name="Wilkins M.J."/>
            <person name="Williams K.H."/>
            <person name="Banfield J.F."/>
        </authorList>
    </citation>
    <scope>NUCLEOTIDE SEQUENCE [LARGE SCALE GENOMIC DNA]</scope>
</reference>
<feature type="binding site" evidence="15 16">
    <location>
        <position position="114"/>
    </location>
    <ligand>
        <name>S-adenosyl-L-methionine</name>
        <dbReference type="ChEBI" id="CHEBI:59789"/>
    </ligand>
</feature>
<dbReference type="FunFam" id="3.40.1280.10:FF:000001">
    <property type="entry name" value="tRNA (guanine-N(1)-)-methyltransferase"/>
    <property type="match status" value="1"/>
</dbReference>
<evidence type="ECO:0000313" key="19">
    <source>
        <dbReference type="EMBL" id="KKR11398.1"/>
    </source>
</evidence>
<evidence type="ECO:0000256" key="10">
    <source>
        <dbReference type="ARBA" id="ARBA00022691"/>
    </source>
</evidence>
<comment type="subunit">
    <text evidence="4 15 17">Homodimer.</text>
</comment>
<dbReference type="PIRSF" id="PIRSF000386">
    <property type="entry name" value="tRNA_mtase"/>
    <property type="match status" value="1"/>
</dbReference>
<evidence type="ECO:0000256" key="5">
    <source>
        <dbReference type="ARBA" id="ARBA00012807"/>
    </source>
</evidence>
<keyword evidence="8 15" id="KW-0489">Methyltransferase</keyword>
<dbReference type="NCBIfam" id="TIGR00088">
    <property type="entry name" value="trmD"/>
    <property type="match status" value="1"/>
</dbReference>
<evidence type="ECO:0000256" key="6">
    <source>
        <dbReference type="ARBA" id="ARBA00014679"/>
    </source>
</evidence>
<evidence type="ECO:0000256" key="1">
    <source>
        <dbReference type="ARBA" id="ARBA00002634"/>
    </source>
</evidence>
<dbReference type="NCBIfam" id="NF000648">
    <property type="entry name" value="PRK00026.1"/>
    <property type="match status" value="1"/>
</dbReference>
<comment type="function">
    <text evidence="1 15 17">Specifically methylates guanosine-37 in various tRNAs.</text>
</comment>
<evidence type="ECO:0000256" key="3">
    <source>
        <dbReference type="ARBA" id="ARBA00007630"/>
    </source>
</evidence>
<evidence type="ECO:0000256" key="7">
    <source>
        <dbReference type="ARBA" id="ARBA00022490"/>
    </source>
</evidence>
<dbReference type="GO" id="GO:0052906">
    <property type="term" value="F:tRNA (guanine(37)-N1)-methyltransferase activity"/>
    <property type="evidence" value="ECO:0007669"/>
    <property type="project" value="UniProtKB-UniRule"/>
</dbReference>
<dbReference type="SUPFAM" id="SSF75217">
    <property type="entry name" value="alpha/beta knot"/>
    <property type="match status" value="1"/>
</dbReference>
<dbReference type="GO" id="GO:0002939">
    <property type="term" value="P:tRNA N1-guanine methylation"/>
    <property type="evidence" value="ECO:0007669"/>
    <property type="project" value="TreeGrafter"/>
</dbReference>
<feature type="binding site" evidence="15 16">
    <location>
        <begin position="134"/>
        <end position="139"/>
    </location>
    <ligand>
        <name>S-adenosyl-L-methionine</name>
        <dbReference type="ChEBI" id="CHEBI:59789"/>
    </ligand>
</feature>
<keyword evidence="10 15" id="KW-0949">S-adenosyl-L-methionine</keyword>
<evidence type="ECO:0000256" key="17">
    <source>
        <dbReference type="RuleBase" id="RU003464"/>
    </source>
</evidence>
<organism evidence="19 20">
    <name type="scientific">Candidatus Woesebacteria bacterium GW2011_GWA1_39_21</name>
    <dbReference type="NCBI Taxonomy" id="1618550"/>
    <lineage>
        <taxon>Bacteria</taxon>
        <taxon>Candidatus Woeseibacteriota</taxon>
    </lineage>
</organism>
<comment type="catalytic activity">
    <reaction evidence="14 15 17">
        <text>guanosine(37) in tRNA + S-adenosyl-L-methionine = N(1)-methylguanosine(37) in tRNA + S-adenosyl-L-homocysteine + H(+)</text>
        <dbReference type="Rhea" id="RHEA:36899"/>
        <dbReference type="Rhea" id="RHEA-COMP:10145"/>
        <dbReference type="Rhea" id="RHEA-COMP:10147"/>
        <dbReference type="ChEBI" id="CHEBI:15378"/>
        <dbReference type="ChEBI" id="CHEBI:57856"/>
        <dbReference type="ChEBI" id="CHEBI:59789"/>
        <dbReference type="ChEBI" id="CHEBI:73542"/>
        <dbReference type="ChEBI" id="CHEBI:74269"/>
        <dbReference type="EC" id="2.1.1.228"/>
    </reaction>
</comment>
<dbReference type="CDD" id="cd18080">
    <property type="entry name" value="TrmD-like"/>
    <property type="match status" value="1"/>
</dbReference>
<evidence type="ECO:0000256" key="11">
    <source>
        <dbReference type="ARBA" id="ARBA00022694"/>
    </source>
</evidence>
<evidence type="ECO:0000256" key="9">
    <source>
        <dbReference type="ARBA" id="ARBA00022679"/>
    </source>
</evidence>
<dbReference type="Proteomes" id="UP000034246">
    <property type="component" value="Unassembled WGS sequence"/>
</dbReference>
<dbReference type="Gene3D" id="1.10.1270.20">
    <property type="entry name" value="tRNA(m1g37)methyltransferase, domain 2"/>
    <property type="match status" value="1"/>
</dbReference>
<dbReference type="Pfam" id="PF01746">
    <property type="entry name" value="tRNA_m1G_MT"/>
    <property type="match status" value="1"/>
</dbReference>
<protein>
    <recommendedName>
        <fullName evidence="6 15">tRNA (guanine-N(1)-)-methyltransferase</fullName>
        <ecNumber evidence="5 15">2.1.1.228</ecNumber>
    </recommendedName>
    <alternativeName>
        <fullName evidence="12 15">M1G-methyltransferase</fullName>
    </alternativeName>
    <alternativeName>
        <fullName evidence="13 15">tRNA [GM37] methyltransferase</fullName>
    </alternativeName>
</protein>
<dbReference type="InterPro" id="IPR002649">
    <property type="entry name" value="tRNA_m1G_MeTrfase_TrmD"/>
</dbReference>
<evidence type="ECO:0000256" key="8">
    <source>
        <dbReference type="ARBA" id="ARBA00022603"/>
    </source>
</evidence>
<evidence type="ECO:0000256" key="16">
    <source>
        <dbReference type="PIRSR" id="PIRSR000386-1"/>
    </source>
</evidence>
<dbReference type="HAMAP" id="MF_00605">
    <property type="entry name" value="TrmD"/>
    <property type="match status" value="1"/>
</dbReference>
<dbReference type="InterPro" id="IPR016009">
    <property type="entry name" value="tRNA_MeTrfase_TRMD/TRM10"/>
</dbReference>
<dbReference type="AlphaFoldDB" id="A0A0G0N7G8"/>
<dbReference type="Gene3D" id="3.40.1280.10">
    <property type="match status" value="1"/>
</dbReference>
<evidence type="ECO:0000256" key="2">
    <source>
        <dbReference type="ARBA" id="ARBA00004496"/>
    </source>
</evidence>
<dbReference type="InterPro" id="IPR029028">
    <property type="entry name" value="Alpha/beta_knot_MTases"/>
</dbReference>
<evidence type="ECO:0000256" key="15">
    <source>
        <dbReference type="HAMAP-Rule" id="MF_00605"/>
    </source>
</evidence>
<proteinExistence type="inferred from homology"/>
<name>A0A0G0N7G8_9BACT</name>
<accession>A0A0G0N7G8</accession>
<dbReference type="EC" id="2.1.1.228" evidence="5 15"/>
<evidence type="ECO:0000256" key="4">
    <source>
        <dbReference type="ARBA" id="ARBA00011738"/>
    </source>
</evidence>
<keyword evidence="7 15" id="KW-0963">Cytoplasm</keyword>
<comment type="subcellular location">
    <subcellularLocation>
        <location evidence="2 15 17">Cytoplasm</location>
    </subcellularLocation>
</comment>
<dbReference type="InterPro" id="IPR029026">
    <property type="entry name" value="tRNA_m1G_MTases_N"/>
</dbReference>
<keyword evidence="9 15" id="KW-0808">Transferase</keyword>
<gene>
    <name evidence="15" type="primary">trmD</name>
    <name evidence="19" type="ORF">UT39_C0008G0031</name>
</gene>
<dbReference type="PANTHER" id="PTHR46417">
    <property type="entry name" value="TRNA (GUANINE-N(1)-)-METHYLTRANSFERASE"/>
    <property type="match status" value="1"/>
</dbReference>
<evidence type="ECO:0000256" key="13">
    <source>
        <dbReference type="ARBA" id="ARBA00033392"/>
    </source>
</evidence>
<dbReference type="PANTHER" id="PTHR46417:SF1">
    <property type="entry name" value="TRNA (GUANINE-N(1)-)-METHYLTRANSFERASE"/>
    <property type="match status" value="1"/>
</dbReference>
<comment type="similarity">
    <text evidence="3 15 17">Belongs to the RNA methyltransferase TrmD family.</text>
</comment>
<dbReference type="InterPro" id="IPR023148">
    <property type="entry name" value="tRNA_m1G_MeTrfase_C_sf"/>
</dbReference>